<proteinExistence type="predicted"/>
<dbReference type="AlphaFoldDB" id="A0A8H5BT43"/>
<organism evidence="2 3">
    <name type="scientific">Psilocybe cf. subviscida</name>
    <dbReference type="NCBI Taxonomy" id="2480587"/>
    <lineage>
        <taxon>Eukaryota</taxon>
        <taxon>Fungi</taxon>
        <taxon>Dikarya</taxon>
        <taxon>Basidiomycota</taxon>
        <taxon>Agaricomycotina</taxon>
        <taxon>Agaricomycetes</taxon>
        <taxon>Agaricomycetidae</taxon>
        <taxon>Agaricales</taxon>
        <taxon>Agaricineae</taxon>
        <taxon>Strophariaceae</taxon>
        <taxon>Psilocybe</taxon>
    </lineage>
</organism>
<keyword evidence="3" id="KW-1185">Reference proteome</keyword>
<name>A0A8H5BT43_9AGAR</name>
<dbReference type="OrthoDB" id="674604at2759"/>
<feature type="compositionally biased region" description="Acidic residues" evidence="1">
    <location>
        <begin position="58"/>
        <end position="68"/>
    </location>
</feature>
<sequence length="86" mass="9632">MDAVMEEDMLRMEDEGEGEGGTEPSEDRGEGRGLRWLSKRRSTSQRDFSFDDGQLEGTSEDSDGDDNSDDGRRSGVPRTSFRARPQ</sequence>
<dbReference type="Proteomes" id="UP000567179">
    <property type="component" value="Unassembled WGS sequence"/>
</dbReference>
<evidence type="ECO:0000313" key="3">
    <source>
        <dbReference type="Proteomes" id="UP000567179"/>
    </source>
</evidence>
<comment type="caution">
    <text evidence="2">The sequence shown here is derived from an EMBL/GenBank/DDBJ whole genome shotgun (WGS) entry which is preliminary data.</text>
</comment>
<protein>
    <submittedName>
        <fullName evidence="2">Uncharacterized protein</fullName>
    </submittedName>
</protein>
<reference evidence="2 3" key="1">
    <citation type="journal article" date="2020" name="ISME J.">
        <title>Uncovering the hidden diversity of litter-decomposition mechanisms in mushroom-forming fungi.</title>
        <authorList>
            <person name="Floudas D."/>
            <person name="Bentzer J."/>
            <person name="Ahren D."/>
            <person name="Johansson T."/>
            <person name="Persson P."/>
            <person name="Tunlid A."/>
        </authorList>
    </citation>
    <scope>NUCLEOTIDE SEQUENCE [LARGE SCALE GENOMIC DNA]</scope>
    <source>
        <strain evidence="2 3">CBS 101986</strain>
    </source>
</reference>
<feature type="region of interest" description="Disordered" evidence="1">
    <location>
        <begin position="1"/>
        <end position="86"/>
    </location>
</feature>
<gene>
    <name evidence="2" type="ORF">D9619_011569</name>
</gene>
<evidence type="ECO:0000256" key="1">
    <source>
        <dbReference type="SAM" id="MobiDB-lite"/>
    </source>
</evidence>
<accession>A0A8H5BT43</accession>
<dbReference type="EMBL" id="JAACJJ010000003">
    <property type="protein sequence ID" value="KAF5328764.1"/>
    <property type="molecule type" value="Genomic_DNA"/>
</dbReference>
<evidence type="ECO:0000313" key="2">
    <source>
        <dbReference type="EMBL" id="KAF5328764.1"/>
    </source>
</evidence>